<feature type="transmembrane region" description="Helical" evidence="10">
    <location>
        <begin position="36"/>
        <end position="58"/>
    </location>
</feature>
<comment type="similarity">
    <text evidence="7 10">Belongs to the fluoride channel Fluc/FEX (TC 1.A.43) family.</text>
</comment>
<evidence type="ECO:0000256" key="2">
    <source>
        <dbReference type="ARBA" id="ARBA00022475"/>
    </source>
</evidence>
<dbReference type="InterPro" id="IPR003691">
    <property type="entry name" value="FluC"/>
</dbReference>
<keyword evidence="6 10" id="KW-0407">Ion channel</keyword>
<reference evidence="11 12" key="1">
    <citation type="journal article" date="2014" name="Appl. Environ. Microbiol.">
        <title>Elucidation of insertion elements encoded on plasmids and in vitro construction of shuttle vectors from the toxic cyanobacterium Planktothrix.</title>
        <authorList>
            <person name="Christiansen G."/>
            <person name="Goesmann A."/>
            <person name="Kurmayer R."/>
        </authorList>
    </citation>
    <scope>NUCLEOTIDE SEQUENCE [LARGE SCALE GENOMIC DNA]</scope>
    <source>
        <strain evidence="11 12">NIVA-CYA 126/8</strain>
    </source>
</reference>
<dbReference type="GO" id="GO:0140114">
    <property type="term" value="P:cellular detoxification of fluoride"/>
    <property type="evidence" value="ECO:0007669"/>
    <property type="project" value="UniProtKB-UniRule"/>
</dbReference>
<organism evidence="11 12">
    <name type="scientific">Planktothrix agardhii (strain NIVA-CYA 126/8)</name>
    <dbReference type="NCBI Taxonomy" id="388467"/>
    <lineage>
        <taxon>Bacteria</taxon>
        <taxon>Bacillati</taxon>
        <taxon>Cyanobacteriota</taxon>
        <taxon>Cyanophyceae</taxon>
        <taxon>Oscillatoriophycideae</taxon>
        <taxon>Oscillatoriales</taxon>
        <taxon>Microcoleaceae</taxon>
        <taxon>Planktothrix</taxon>
    </lineage>
</organism>
<dbReference type="GO" id="GO:0046872">
    <property type="term" value="F:metal ion binding"/>
    <property type="evidence" value="ECO:0007669"/>
    <property type="project" value="UniProtKB-KW"/>
</dbReference>
<dbReference type="HAMAP" id="MF_00454">
    <property type="entry name" value="FluC"/>
    <property type="match status" value="1"/>
</dbReference>
<evidence type="ECO:0000256" key="6">
    <source>
        <dbReference type="ARBA" id="ARBA00023303"/>
    </source>
</evidence>
<protein>
    <recommendedName>
        <fullName evidence="10">Fluoride-specific ion channel FluC</fullName>
    </recommendedName>
</protein>
<comment type="catalytic activity">
    <reaction evidence="8">
        <text>fluoride(in) = fluoride(out)</text>
        <dbReference type="Rhea" id="RHEA:76159"/>
        <dbReference type="ChEBI" id="CHEBI:17051"/>
    </reaction>
    <physiologicalReaction direction="left-to-right" evidence="8">
        <dbReference type="Rhea" id="RHEA:76160"/>
    </physiologicalReaction>
</comment>
<comment type="subcellular location">
    <subcellularLocation>
        <location evidence="1 10">Cell membrane</location>
        <topology evidence="1 10">Multi-pass membrane protein</topology>
    </subcellularLocation>
</comment>
<dbReference type="Pfam" id="PF02537">
    <property type="entry name" value="CRCB"/>
    <property type="match status" value="1"/>
</dbReference>
<evidence type="ECO:0000256" key="10">
    <source>
        <dbReference type="HAMAP-Rule" id="MF_00454"/>
    </source>
</evidence>
<dbReference type="Proteomes" id="UP000027395">
    <property type="component" value="Chromosome"/>
</dbReference>
<keyword evidence="4 10" id="KW-1133">Transmembrane helix</keyword>
<evidence type="ECO:0000256" key="8">
    <source>
        <dbReference type="ARBA" id="ARBA00035585"/>
    </source>
</evidence>
<name>A0A073CHM2_PLAA1</name>
<keyword evidence="2 10" id="KW-1003">Cell membrane</keyword>
<evidence type="ECO:0000256" key="5">
    <source>
        <dbReference type="ARBA" id="ARBA00023136"/>
    </source>
</evidence>
<dbReference type="GeneID" id="77289060"/>
<proteinExistence type="inferred from homology"/>
<evidence type="ECO:0000256" key="7">
    <source>
        <dbReference type="ARBA" id="ARBA00035120"/>
    </source>
</evidence>
<feature type="transmembrane region" description="Helical" evidence="10">
    <location>
        <begin position="70"/>
        <end position="88"/>
    </location>
</feature>
<accession>A0A073CHM2</accession>
<dbReference type="STRING" id="388467.A19Y_2467"/>
<comment type="function">
    <text evidence="9 10">Fluoride-specific ion channel. Important for reducing fluoride concentration in the cell, thus reducing its toxicity.</text>
</comment>
<evidence type="ECO:0000313" key="12">
    <source>
        <dbReference type="Proteomes" id="UP000027395"/>
    </source>
</evidence>
<dbReference type="RefSeq" id="WP_042154468.1">
    <property type="nucleotide sequence ID" value="NZ_CM002803.1"/>
</dbReference>
<dbReference type="PANTHER" id="PTHR28259">
    <property type="entry name" value="FLUORIDE EXPORT PROTEIN 1-RELATED"/>
    <property type="match status" value="1"/>
</dbReference>
<feature type="transmembrane region" description="Helical" evidence="10">
    <location>
        <begin position="103"/>
        <end position="128"/>
    </location>
</feature>
<dbReference type="AlphaFoldDB" id="A0A073CHM2"/>
<feature type="binding site" evidence="10">
    <location>
        <position position="78"/>
    </location>
    <ligand>
        <name>Na(+)</name>
        <dbReference type="ChEBI" id="CHEBI:29101"/>
        <note>structural</note>
    </ligand>
</feature>
<dbReference type="GO" id="GO:0062054">
    <property type="term" value="F:fluoride channel activity"/>
    <property type="evidence" value="ECO:0007669"/>
    <property type="project" value="UniProtKB-UniRule"/>
</dbReference>
<keyword evidence="10" id="KW-0813">Transport</keyword>
<keyword evidence="3 10" id="KW-0812">Transmembrane</keyword>
<gene>
    <name evidence="10" type="primary">fluC</name>
    <name evidence="10" type="synonym">crcB</name>
    <name evidence="11" type="ORF">A19Y_2467</name>
</gene>
<dbReference type="PANTHER" id="PTHR28259:SF1">
    <property type="entry name" value="FLUORIDE EXPORT PROTEIN 1-RELATED"/>
    <property type="match status" value="1"/>
</dbReference>
<evidence type="ECO:0000256" key="9">
    <source>
        <dbReference type="ARBA" id="ARBA00049940"/>
    </source>
</evidence>
<sequence length="132" mass="14230">MSDITNVLAIAVGAVPGALSRYQITEWTKAKFGAKFPYGTFIINLTGCLAMGFFFTISKGITGYPKELDLLIRTGFLGSYTTFSTYGFDTLSLWRNKETFLTAFYWAGSAILGLGVVMIGVTLANAVVPPSS</sequence>
<keyword evidence="10" id="KW-0915">Sodium</keyword>
<evidence type="ECO:0000313" key="11">
    <source>
        <dbReference type="EMBL" id="KEI67377.1"/>
    </source>
</evidence>
<dbReference type="NCBIfam" id="TIGR00494">
    <property type="entry name" value="crcB"/>
    <property type="match status" value="1"/>
</dbReference>
<dbReference type="PATRIC" id="fig|388467.6.peg.2416"/>
<keyword evidence="10" id="KW-0406">Ion transport</keyword>
<comment type="activity regulation">
    <text evidence="10">Na(+) is not transported, but it plays an essential structural role and its presence is essential for fluoride channel function.</text>
</comment>
<keyword evidence="10" id="KW-0479">Metal-binding</keyword>
<dbReference type="eggNOG" id="COG0239">
    <property type="taxonomic scope" value="Bacteria"/>
</dbReference>
<keyword evidence="12" id="KW-1185">Reference proteome</keyword>
<evidence type="ECO:0000256" key="1">
    <source>
        <dbReference type="ARBA" id="ARBA00004651"/>
    </source>
</evidence>
<evidence type="ECO:0000256" key="4">
    <source>
        <dbReference type="ARBA" id="ARBA00022989"/>
    </source>
</evidence>
<dbReference type="EMBL" id="CM002803">
    <property type="protein sequence ID" value="KEI67377.1"/>
    <property type="molecule type" value="Genomic_DNA"/>
</dbReference>
<dbReference type="GO" id="GO:0005886">
    <property type="term" value="C:plasma membrane"/>
    <property type="evidence" value="ECO:0007669"/>
    <property type="project" value="UniProtKB-SubCell"/>
</dbReference>
<keyword evidence="5 10" id="KW-0472">Membrane</keyword>
<evidence type="ECO:0000256" key="3">
    <source>
        <dbReference type="ARBA" id="ARBA00022692"/>
    </source>
</evidence>
<dbReference type="HOGENOM" id="CLU_114342_3_2_3"/>
<feature type="binding site" evidence="10">
    <location>
        <position position="81"/>
    </location>
    <ligand>
        <name>Na(+)</name>
        <dbReference type="ChEBI" id="CHEBI:29101"/>
        <note>structural</note>
    </ligand>
</feature>